<proteinExistence type="predicted"/>
<feature type="region of interest" description="Disordered" evidence="1">
    <location>
        <begin position="70"/>
        <end position="99"/>
    </location>
</feature>
<feature type="compositionally biased region" description="Low complexity" evidence="1">
    <location>
        <begin position="70"/>
        <end position="80"/>
    </location>
</feature>
<dbReference type="AlphaFoldDB" id="A0A136PXY8"/>
<dbReference type="Pfam" id="PF16945">
    <property type="entry name" value="Phage_r1t_holin"/>
    <property type="match status" value="1"/>
</dbReference>
<dbReference type="EMBL" id="LRQV01000006">
    <property type="protein sequence ID" value="KXK63340.1"/>
    <property type="molecule type" value="Genomic_DNA"/>
</dbReference>
<evidence type="ECO:0000313" key="3">
    <source>
        <dbReference type="Proteomes" id="UP000070620"/>
    </source>
</evidence>
<keyword evidence="3" id="KW-1185">Reference proteome</keyword>
<reference evidence="2 3" key="1">
    <citation type="submission" date="2016-01" db="EMBL/GenBank/DDBJ databases">
        <title>Whole genome sequence and analysis of Micromonospora rosaria DSM 803, which can produce antibacterial substance rosamicin.</title>
        <authorList>
            <person name="Yang H."/>
            <person name="He X."/>
            <person name="Zhu D."/>
        </authorList>
    </citation>
    <scope>NUCLEOTIDE SEQUENCE [LARGE SCALE GENOMIC DNA]</scope>
    <source>
        <strain evidence="2 3">DSM 803</strain>
    </source>
</reference>
<sequence length="99" mass="9985">MKTYLATRQFWAGAVERAGRAATWTFVAALGVPGVGDAIGVDVRPLGWRDALTVAAGVALTSVAASVVAGKASGPSGSPSLVNDRPAEQTTPAPVTPLR</sequence>
<dbReference type="RefSeq" id="WP_067359794.1">
    <property type="nucleotide sequence ID" value="NZ_JBIUBN010000003.1"/>
</dbReference>
<accession>A0A136PXY8</accession>
<dbReference type="InterPro" id="IPR020109">
    <property type="entry name" value="Holin_r1t"/>
</dbReference>
<dbReference type="Proteomes" id="UP000070620">
    <property type="component" value="Unassembled WGS sequence"/>
</dbReference>
<evidence type="ECO:0008006" key="4">
    <source>
        <dbReference type="Google" id="ProtNLM"/>
    </source>
</evidence>
<evidence type="ECO:0000313" key="2">
    <source>
        <dbReference type="EMBL" id="KXK63340.1"/>
    </source>
</evidence>
<organism evidence="2 3">
    <name type="scientific">Micromonospora rosaria</name>
    <dbReference type="NCBI Taxonomy" id="47874"/>
    <lineage>
        <taxon>Bacteria</taxon>
        <taxon>Bacillati</taxon>
        <taxon>Actinomycetota</taxon>
        <taxon>Actinomycetes</taxon>
        <taxon>Micromonosporales</taxon>
        <taxon>Micromonosporaceae</taxon>
        <taxon>Micromonospora</taxon>
    </lineage>
</organism>
<evidence type="ECO:0000256" key="1">
    <source>
        <dbReference type="SAM" id="MobiDB-lite"/>
    </source>
</evidence>
<protein>
    <recommendedName>
        <fullName evidence="4">Holin</fullName>
    </recommendedName>
</protein>
<gene>
    <name evidence="2" type="ORF">AWW66_03235</name>
</gene>
<comment type="caution">
    <text evidence="2">The sequence shown here is derived from an EMBL/GenBank/DDBJ whole genome shotgun (WGS) entry which is preliminary data.</text>
</comment>
<name>A0A136PXY8_9ACTN</name>